<accession>A0A445N2C3</accession>
<evidence type="ECO:0000259" key="1">
    <source>
        <dbReference type="Pfam" id="PF04015"/>
    </source>
</evidence>
<gene>
    <name evidence="2" type="ORF">PITCH_A760070</name>
</gene>
<organism evidence="2">
    <name type="scientific">uncultured Desulfobacterium sp</name>
    <dbReference type="NCBI Taxonomy" id="201089"/>
    <lineage>
        <taxon>Bacteria</taxon>
        <taxon>Pseudomonadati</taxon>
        <taxon>Thermodesulfobacteriota</taxon>
        <taxon>Desulfobacteria</taxon>
        <taxon>Desulfobacterales</taxon>
        <taxon>Desulfobacteriaceae</taxon>
        <taxon>Desulfobacterium</taxon>
        <taxon>environmental samples</taxon>
    </lineage>
</organism>
<protein>
    <recommendedName>
        <fullName evidence="1">DUF362 domain-containing protein</fullName>
    </recommendedName>
</protein>
<name>A0A445N2C3_9BACT</name>
<proteinExistence type="predicted"/>
<reference evidence="2" key="1">
    <citation type="submission" date="2018-01" db="EMBL/GenBank/DDBJ databases">
        <authorList>
            <person name="Regsiter A."/>
            <person name="William W."/>
        </authorList>
    </citation>
    <scope>NUCLEOTIDE SEQUENCE</scope>
    <source>
        <strain evidence="2">TRIP AH-1</strain>
    </source>
</reference>
<dbReference type="Pfam" id="PF04015">
    <property type="entry name" value="DUF362"/>
    <property type="match status" value="1"/>
</dbReference>
<dbReference type="EMBL" id="OJIN01000221">
    <property type="protein sequence ID" value="SPD75860.1"/>
    <property type="molecule type" value="Genomic_DNA"/>
</dbReference>
<sequence length="308" mass="34508">MDRVSIVRCTDYSASNLRDALITSFDYFGGIEHFICPGEKVLLKPNLIASSKGDNATTDARFIEAVVKIVKEHEAFPFVGDSPAFGSAKGVAKAVGVMQTLERQKVEVVEFKRNIRFTNHVSVSNSINDFDKIINLPKLKAHGQVRFTGATKNLFGFTKGKVKAWRHFIVRNDLEKFCLMLLKIHQIVRPPFTLVDAVDIMERTGPRGGKTRHFGYVFAGINCISIDTVMGMCLGIDKKDTPLLCTAEKLGFSSGQLDQIEIKGETIDAVRLSDFKYPQDLSDISFTLKGVIRSLFRHLYLLSIEKRR</sequence>
<evidence type="ECO:0000313" key="2">
    <source>
        <dbReference type="EMBL" id="SPD75860.1"/>
    </source>
</evidence>
<dbReference type="InterPro" id="IPR007160">
    <property type="entry name" value="DUF362"/>
</dbReference>
<feature type="domain" description="DUF362" evidence="1">
    <location>
        <begin position="41"/>
        <end position="230"/>
    </location>
</feature>
<dbReference type="AlphaFoldDB" id="A0A445N2C3"/>